<organism evidence="5 6">
    <name type="scientific">Arcticibacter tournemirensis</name>
    <dbReference type="NCBI Taxonomy" id="699437"/>
    <lineage>
        <taxon>Bacteria</taxon>
        <taxon>Pseudomonadati</taxon>
        <taxon>Bacteroidota</taxon>
        <taxon>Sphingobacteriia</taxon>
        <taxon>Sphingobacteriales</taxon>
        <taxon>Sphingobacteriaceae</taxon>
        <taxon>Arcticibacter</taxon>
    </lineage>
</organism>
<protein>
    <submittedName>
        <fullName evidence="5">Acetyltransferase</fullName>
    </submittedName>
</protein>
<evidence type="ECO:0000256" key="1">
    <source>
        <dbReference type="ARBA" id="ARBA00007274"/>
    </source>
</evidence>
<evidence type="ECO:0000256" key="3">
    <source>
        <dbReference type="PIRSR" id="PIRSR620019-2"/>
    </source>
</evidence>
<evidence type="ECO:0000313" key="5">
    <source>
        <dbReference type="EMBL" id="RXF71625.1"/>
    </source>
</evidence>
<comment type="similarity">
    <text evidence="1">Belongs to the transferase hexapeptide repeat family.</text>
</comment>
<name>A0A4Q0MEC6_9SPHI</name>
<evidence type="ECO:0000256" key="2">
    <source>
        <dbReference type="PIRSR" id="PIRSR620019-1"/>
    </source>
</evidence>
<gene>
    <name evidence="5" type="ORF">EKH83_02755</name>
</gene>
<dbReference type="CDD" id="cd03360">
    <property type="entry name" value="LbH_AT_putative"/>
    <property type="match status" value="1"/>
</dbReference>
<accession>A0A4Q0MEC6</accession>
<dbReference type="EMBL" id="RXOC01000002">
    <property type="protein sequence ID" value="RXF71625.1"/>
    <property type="molecule type" value="Genomic_DNA"/>
</dbReference>
<dbReference type="Proteomes" id="UP000290848">
    <property type="component" value="Unassembled WGS sequence"/>
</dbReference>
<dbReference type="Pfam" id="PF00132">
    <property type="entry name" value="Hexapep"/>
    <property type="match status" value="1"/>
</dbReference>
<keyword evidence="5" id="KW-0808">Transferase</keyword>
<feature type="active site" description="Proton acceptor" evidence="2">
    <location>
        <position position="142"/>
    </location>
</feature>
<dbReference type="PANTHER" id="PTHR43300:SF7">
    <property type="entry name" value="UDP-N-ACETYLBACILLOSAMINE N-ACETYLTRANSFERASE"/>
    <property type="match status" value="1"/>
</dbReference>
<dbReference type="InterPro" id="IPR050179">
    <property type="entry name" value="Trans_hexapeptide_repeat"/>
</dbReference>
<dbReference type="AlphaFoldDB" id="A0A4Q0MEC6"/>
<dbReference type="InterPro" id="IPR020019">
    <property type="entry name" value="AcTrfase_PglD-like"/>
</dbReference>
<feature type="binding site" evidence="3">
    <location>
        <position position="72"/>
    </location>
    <ligand>
        <name>substrate</name>
    </ligand>
</feature>
<dbReference type="GO" id="GO:0016740">
    <property type="term" value="F:transferase activity"/>
    <property type="evidence" value="ECO:0007669"/>
    <property type="project" value="UniProtKB-KW"/>
</dbReference>
<feature type="binding site" evidence="3">
    <location>
        <position position="151"/>
    </location>
    <ligand>
        <name>acetyl-CoA</name>
        <dbReference type="ChEBI" id="CHEBI:57288"/>
    </ligand>
</feature>
<reference evidence="5 6" key="1">
    <citation type="submission" date="2018-12" db="EMBL/GenBank/DDBJ databases">
        <title>The Draft Genome Sequence of the Soil Bacterium Pedobacter tournemirensis R1.</title>
        <authorList>
            <person name="He J."/>
        </authorList>
    </citation>
    <scope>NUCLEOTIDE SEQUENCE [LARGE SCALE GENOMIC DNA]</scope>
    <source>
        <strain evidence="5 6">R1</strain>
    </source>
</reference>
<dbReference type="SUPFAM" id="SSF51161">
    <property type="entry name" value="Trimeric LpxA-like enzymes"/>
    <property type="match status" value="1"/>
</dbReference>
<dbReference type="InterPro" id="IPR011004">
    <property type="entry name" value="Trimer_LpxA-like_sf"/>
</dbReference>
<comment type="caution">
    <text evidence="5">The sequence shown here is derived from an EMBL/GenBank/DDBJ whole genome shotgun (WGS) entry which is preliminary data.</text>
</comment>
<proteinExistence type="inferred from homology"/>
<dbReference type="NCBIfam" id="TIGR03570">
    <property type="entry name" value="NeuD_NnaD"/>
    <property type="match status" value="1"/>
</dbReference>
<feature type="site" description="Increases basicity of active site His" evidence="2">
    <location>
        <position position="143"/>
    </location>
</feature>
<sequence length="213" mass="22387">MRTKKIVLIGAGGHCKSCMDVIASAGEYAIESIVDVPEKSGHKILSSYISATDEDIPRLVKNKDCTFLITLGQIKTPDRRKELYLFLKDLGATLAVVISKSAYVSSYSQIGDGTIVMHNALVNADSSIGSNSIINTGALIEHDCVIGSNVHVSTQAIVNGGCTIGEGTFIGSNSVINNNISIVSGVVIGSGSVVIRNITEEGVYAGNPAKRIF</sequence>
<dbReference type="Pfam" id="PF17836">
    <property type="entry name" value="PglD_N"/>
    <property type="match status" value="1"/>
</dbReference>
<dbReference type="InterPro" id="IPR041561">
    <property type="entry name" value="PglD_N"/>
</dbReference>
<dbReference type="PANTHER" id="PTHR43300">
    <property type="entry name" value="ACETYLTRANSFERASE"/>
    <property type="match status" value="1"/>
</dbReference>
<feature type="domain" description="PglD N-terminal" evidence="4">
    <location>
        <begin position="5"/>
        <end position="76"/>
    </location>
</feature>
<evidence type="ECO:0000313" key="6">
    <source>
        <dbReference type="Proteomes" id="UP000290848"/>
    </source>
</evidence>
<dbReference type="InterPro" id="IPR001451">
    <property type="entry name" value="Hexapep"/>
</dbReference>
<dbReference type="Gene3D" id="2.160.10.10">
    <property type="entry name" value="Hexapeptide repeat proteins"/>
    <property type="match status" value="1"/>
</dbReference>
<dbReference type="RefSeq" id="WP_128767871.1">
    <property type="nucleotide sequence ID" value="NZ_RXOC01000002.1"/>
</dbReference>
<dbReference type="Gene3D" id="3.40.50.20">
    <property type="match status" value="1"/>
</dbReference>
<evidence type="ECO:0000259" key="4">
    <source>
        <dbReference type="Pfam" id="PF17836"/>
    </source>
</evidence>